<dbReference type="AlphaFoldDB" id="A0A7W4VX51"/>
<protein>
    <submittedName>
        <fullName evidence="2">Uncharacterized protein</fullName>
    </submittedName>
</protein>
<organism evidence="2 3">
    <name type="scientific">Nocardioides soli</name>
    <dbReference type="NCBI Taxonomy" id="1036020"/>
    <lineage>
        <taxon>Bacteria</taxon>
        <taxon>Bacillati</taxon>
        <taxon>Actinomycetota</taxon>
        <taxon>Actinomycetes</taxon>
        <taxon>Propionibacteriales</taxon>
        <taxon>Nocardioidaceae</taxon>
        <taxon>Nocardioides</taxon>
    </lineage>
</organism>
<evidence type="ECO:0000313" key="2">
    <source>
        <dbReference type="EMBL" id="MBB3043404.1"/>
    </source>
</evidence>
<sequence>MTEKTDIISQLEDRGLLGALAWAYTSAVTRTLDDYSEDAGYDAAWLGSTRFTLFRDRIDRVTSCGKYALQVGADSSEGLDLVHAELTEREIETMPQLPPDLVRRADLNHSPGWRIEDLRFLLASCAFGKIDSLPWPQKSPTKQLVAKQPNPEPEMTLFDDLVAEEVAGLLAIDDDALDLTTLVSAHSLDTVSQRRELVLGRPRLNDGGGDAWHWYVDLLGGPTTSGSRQLESPAPSAPDEVPDAQVRLRQRRAQQSQADDLR</sequence>
<proteinExistence type="predicted"/>
<accession>A0A7W4VX51</accession>
<comment type="caution">
    <text evidence="2">The sequence shown here is derived from an EMBL/GenBank/DDBJ whole genome shotgun (WGS) entry which is preliminary data.</text>
</comment>
<evidence type="ECO:0000256" key="1">
    <source>
        <dbReference type="SAM" id="MobiDB-lite"/>
    </source>
</evidence>
<keyword evidence="3" id="KW-1185">Reference proteome</keyword>
<dbReference type="RefSeq" id="WP_183593256.1">
    <property type="nucleotide sequence ID" value="NZ_JACHWR010000002.1"/>
</dbReference>
<feature type="region of interest" description="Disordered" evidence="1">
    <location>
        <begin position="223"/>
        <end position="243"/>
    </location>
</feature>
<dbReference type="Proteomes" id="UP000589626">
    <property type="component" value="Unassembled WGS sequence"/>
</dbReference>
<reference evidence="2 3" key="1">
    <citation type="submission" date="2020-08" db="EMBL/GenBank/DDBJ databases">
        <title>Sequencing the genomes of 1000 actinobacteria strains.</title>
        <authorList>
            <person name="Klenk H.-P."/>
        </authorList>
    </citation>
    <scope>NUCLEOTIDE SEQUENCE [LARGE SCALE GENOMIC DNA]</scope>
    <source>
        <strain evidence="2 3">DSM 105498</strain>
    </source>
</reference>
<evidence type="ECO:0000313" key="3">
    <source>
        <dbReference type="Proteomes" id="UP000589626"/>
    </source>
</evidence>
<gene>
    <name evidence="2" type="ORF">FHU40_003222</name>
</gene>
<dbReference type="EMBL" id="JACHWR010000002">
    <property type="protein sequence ID" value="MBB3043404.1"/>
    <property type="molecule type" value="Genomic_DNA"/>
</dbReference>
<name>A0A7W4VX51_9ACTN</name>